<sequence length="515" mass="56712">MGLQPARSSGAPGAPLLTAVERATQLEVAAFGARAAGEPGAGSLDVNERRRTYARRANHAPPRDTAQQLGIAEQASVQQRTFASYTRSLAAFMIFCGPTCFIMPAPSSGEKLIAALMMFLPDCHVRGWRPLPRASRALRGWRRLAPTKTRQPLPWAVCCAMAMQVMAEATPGGLPCGPEAALAWIMMVDTYLRPGEALRLMSAQILGPCGILAEVVVHVNSGYMLRASKTGEMDETATISRRWIGTCLMALATRLQGQPLWPLKLSQMKDLFDRAAVKVGLAPLAPVLYMARRSGASVDRQGGRLALDEVGNRGRWRTLSSVRRCQKRGLRRQEVWNNLSERQRRYCESAVAALAARLEAGPLWDYQPFYIELLSGPEVWCKGMRRRRCKVYSFDILQGPGGDLLRPAVMRRAPKLVRSGHCLGALAGVPCATFSMARGGHNAIRSKDFPAGLPGLPPHLQSQVEEGNRLFYNAVRIFDQCRRYRAPFLREGPQSSYAWHMPDAKRILAAPRVAD</sequence>
<dbReference type="Proteomes" id="UP001189429">
    <property type="component" value="Unassembled WGS sequence"/>
</dbReference>
<evidence type="ECO:0000313" key="2">
    <source>
        <dbReference type="Proteomes" id="UP001189429"/>
    </source>
</evidence>
<dbReference type="SUPFAM" id="SSF56349">
    <property type="entry name" value="DNA breaking-rejoining enzymes"/>
    <property type="match status" value="1"/>
</dbReference>
<comment type="caution">
    <text evidence="1">The sequence shown here is derived from an EMBL/GenBank/DDBJ whole genome shotgun (WGS) entry which is preliminary data.</text>
</comment>
<feature type="non-terminal residue" evidence="1">
    <location>
        <position position="515"/>
    </location>
</feature>
<gene>
    <name evidence="1" type="ORF">PCOR1329_LOCUS74914</name>
</gene>
<dbReference type="InterPro" id="IPR011010">
    <property type="entry name" value="DNA_brk_join_enz"/>
</dbReference>
<evidence type="ECO:0000313" key="1">
    <source>
        <dbReference type="EMBL" id="CAK0896451.1"/>
    </source>
</evidence>
<protein>
    <submittedName>
        <fullName evidence="1">Uncharacterized protein</fullName>
    </submittedName>
</protein>
<reference evidence="1" key="1">
    <citation type="submission" date="2023-10" db="EMBL/GenBank/DDBJ databases">
        <authorList>
            <person name="Chen Y."/>
            <person name="Shah S."/>
            <person name="Dougan E. K."/>
            <person name="Thang M."/>
            <person name="Chan C."/>
        </authorList>
    </citation>
    <scope>NUCLEOTIDE SEQUENCE [LARGE SCALE GENOMIC DNA]</scope>
</reference>
<organism evidence="1 2">
    <name type="scientific">Prorocentrum cordatum</name>
    <dbReference type="NCBI Taxonomy" id="2364126"/>
    <lineage>
        <taxon>Eukaryota</taxon>
        <taxon>Sar</taxon>
        <taxon>Alveolata</taxon>
        <taxon>Dinophyceae</taxon>
        <taxon>Prorocentrales</taxon>
        <taxon>Prorocentraceae</taxon>
        <taxon>Prorocentrum</taxon>
    </lineage>
</organism>
<proteinExistence type="predicted"/>
<accession>A0ABN9XA97</accession>
<dbReference type="EMBL" id="CAUYUJ010020190">
    <property type="protein sequence ID" value="CAK0896451.1"/>
    <property type="molecule type" value="Genomic_DNA"/>
</dbReference>
<keyword evidence="2" id="KW-1185">Reference proteome</keyword>
<name>A0ABN9XA97_9DINO</name>